<dbReference type="OrthoDB" id="680727at2"/>
<protein>
    <submittedName>
        <fullName evidence="3">Uncharacterized protein</fullName>
    </submittedName>
</protein>
<evidence type="ECO:0000256" key="1">
    <source>
        <dbReference type="SAM" id="MobiDB-lite"/>
    </source>
</evidence>
<organism evidence="3 4">
    <name type="scientific">Flaviaesturariibacter flavus</name>
    <dbReference type="NCBI Taxonomy" id="2502780"/>
    <lineage>
        <taxon>Bacteria</taxon>
        <taxon>Pseudomonadati</taxon>
        <taxon>Bacteroidota</taxon>
        <taxon>Chitinophagia</taxon>
        <taxon>Chitinophagales</taxon>
        <taxon>Chitinophagaceae</taxon>
        <taxon>Flaviaestuariibacter</taxon>
    </lineage>
</organism>
<feature type="signal peptide" evidence="2">
    <location>
        <begin position="1"/>
        <end position="20"/>
    </location>
</feature>
<dbReference type="Proteomes" id="UP000295334">
    <property type="component" value="Unassembled WGS sequence"/>
</dbReference>
<feature type="region of interest" description="Disordered" evidence="1">
    <location>
        <begin position="115"/>
        <end position="137"/>
    </location>
</feature>
<dbReference type="PROSITE" id="PS51257">
    <property type="entry name" value="PROKAR_LIPOPROTEIN"/>
    <property type="match status" value="1"/>
</dbReference>
<name>A0A4R1B8U7_9BACT</name>
<sequence length="151" mass="17221">MRIKPVRILAFVAVLITVFAASCSTPEYHQGNSILYYPQRDAYRDEENGVYLVFDSVEQQWTRRDTLEGSPGPAVRIADPGVPVYRDNAQHRLIYGTARFADRDELARKRVEDSLAAVPKLAPPPPPEEAPKRKTRVGRWLEKIFGKKEKQ</sequence>
<keyword evidence="4" id="KW-1185">Reference proteome</keyword>
<keyword evidence="2" id="KW-0732">Signal</keyword>
<dbReference type="EMBL" id="SJZI01000050">
    <property type="protein sequence ID" value="TCJ12649.1"/>
    <property type="molecule type" value="Genomic_DNA"/>
</dbReference>
<evidence type="ECO:0000313" key="3">
    <source>
        <dbReference type="EMBL" id="TCJ12649.1"/>
    </source>
</evidence>
<dbReference type="AlphaFoldDB" id="A0A4R1B8U7"/>
<accession>A0A4R1B8U7</accession>
<reference evidence="3 4" key="1">
    <citation type="submission" date="2019-03" db="EMBL/GenBank/DDBJ databases">
        <authorList>
            <person name="Kim M.K.M."/>
        </authorList>
    </citation>
    <scope>NUCLEOTIDE SEQUENCE [LARGE SCALE GENOMIC DNA]</scope>
    <source>
        <strain evidence="3 4">17J68-12</strain>
    </source>
</reference>
<evidence type="ECO:0000313" key="4">
    <source>
        <dbReference type="Proteomes" id="UP000295334"/>
    </source>
</evidence>
<feature type="chain" id="PRO_5020577526" evidence="2">
    <location>
        <begin position="21"/>
        <end position="151"/>
    </location>
</feature>
<gene>
    <name evidence="3" type="ORF">EPD60_15400</name>
</gene>
<evidence type="ECO:0000256" key="2">
    <source>
        <dbReference type="SAM" id="SignalP"/>
    </source>
</evidence>
<proteinExistence type="predicted"/>
<dbReference type="RefSeq" id="WP_131450406.1">
    <property type="nucleotide sequence ID" value="NZ_SJZI01000050.1"/>
</dbReference>
<comment type="caution">
    <text evidence="3">The sequence shown here is derived from an EMBL/GenBank/DDBJ whole genome shotgun (WGS) entry which is preliminary data.</text>
</comment>